<keyword evidence="8" id="KW-0862">Zinc</keyword>
<reference evidence="12" key="1">
    <citation type="journal article" date="2020" name="PLoS Negl. Trop. Dis.">
        <title>High-quality nuclear genome for Sarcoptes scabiei-A critical resource for a neglected parasite.</title>
        <authorList>
            <person name="Korhonen P.K."/>
            <person name="Gasser R.B."/>
            <person name="Ma G."/>
            <person name="Wang T."/>
            <person name="Stroehlein A.J."/>
            <person name="Young N.D."/>
            <person name="Ang C.S."/>
            <person name="Fernando D.D."/>
            <person name="Lu H.C."/>
            <person name="Taylor S."/>
            <person name="Reynolds S.L."/>
            <person name="Mofiz E."/>
            <person name="Najaraj S.H."/>
            <person name="Gowda H."/>
            <person name="Madugundu A."/>
            <person name="Renuse S."/>
            <person name="Holt D."/>
            <person name="Pandey A."/>
            <person name="Papenfuss A.T."/>
            <person name="Fischer K."/>
        </authorList>
    </citation>
    <scope>NUCLEOTIDE SEQUENCE [LARGE SCALE GENOMIC DNA]</scope>
</reference>
<feature type="binding site" evidence="8">
    <location>
        <position position="225"/>
    </location>
    <ligand>
        <name>Zn(2+)</name>
        <dbReference type="ChEBI" id="CHEBI:29105"/>
        <note>catalytic</note>
    </ligand>
</feature>
<keyword evidence="6 9" id="KW-0472">Membrane</keyword>
<feature type="transmembrane region" description="Helical" evidence="9">
    <location>
        <begin position="63"/>
        <end position="82"/>
    </location>
</feature>
<evidence type="ECO:0000256" key="7">
    <source>
        <dbReference type="PIRSR" id="PIRSR608901-1"/>
    </source>
</evidence>
<evidence type="ECO:0000256" key="5">
    <source>
        <dbReference type="ARBA" id="ARBA00022989"/>
    </source>
</evidence>
<feature type="transmembrane region" description="Helical" evidence="9">
    <location>
        <begin position="122"/>
        <end position="139"/>
    </location>
</feature>
<dbReference type="PANTHER" id="PTHR46187">
    <property type="entry name" value="ALKALINE CERAMIDASE 3"/>
    <property type="match status" value="1"/>
</dbReference>
<keyword evidence="9" id="KW-0443">Lipid metabolism</keyword>
<feature type="binding site" evidence="8">
    <location>
        <position position="229"/>
    </location>
    <ligand>
        <name>Zn(2+)</name>
        <dbReference type="ChEBI" id="CHEBI:29105"/>
        <note>catalytic</note>
    </ligand>
</feature>
<evidence type="ECO:0000256" key="4">
    <source>
        <dbReference type="ARBA" id="ARBA00022801"/>
    </source>
</evidence>
<dbReference type="EC" id="3.5.1.-" evidence="9"/>
<evidence type="ECO:0000256" key="8">
    <source>
        <dbReference type="PIRSR" id="PIRSR608901-2"/>
    </source>
</evidence>
<keyword evidence="5 9" id="KW-1133">Transmembrane helix</keyword>
<organism evidence="10">
    <name type="scientific">Sarcoptes scabiei</name>
    <name type="common">Itch mite</name>
    <name type="synonym">Acarus scabiei</name>
    <dbReference type="NCBI Taxonomy" id="52283"/>
    <lineage>
        <taxon>Eukaryota</taxon>
        <taxon>Metazoa</taxon>
        <taxon>Ecdysozoa</taxon>
        <taxon>Arthropoda</taxon>
        <taxon>Chelicerata</taxon>
        <taxon>Arachnida</taxon>
        <taxon>Acari</taxon>
        <taxon>Acariformes</taxon>
        <taxon>Sarcoptiformes</taxon>
        <taxon>Astigmata</taxon>
        <taxon>Psoroptidia</taxon>
        <taxon>Sarcoptoidea</taxon>
        <taxon>Sarcoptidae</taxon>
        <taxon>Sarcoptinae</taxon>
        <taxon>Sarcoptes</taxon>
    </lineage>
</organism>
<reference evidence="10" key="2">
    <citation type="submission" date="2020-01" db="EMBL/GenBank/DDBJ databases">
        <authorList>
            <person name="Korhonen P.K.K."/>
            <person name="Guangxu M.G."/>
            <person name="Wang T.W."/>
            <person name="Stroehlein A.J.S."/>
            <person name="Young N.D."/>
            <person name="Ang C.-S.A."/>
            <person name="Fernando D.W.F."/>
            <person name="Lu H.L."/>
            <person name="Taylor S.T."/>
            <person name="Ehtesham M.E.M."/>
            <person name="Najaraj S.H.N."/>
            <person name="Harsha G.H.G."/>
            <person name="Madugundu A.M."/>
            <person name="Renuse S.R."/>
            <person name="Holt D.H."/>
            <person name="Pandey A.P."/>
            <person name="Papenfuss A.P."/>
            <person name="Gasser R.B.G."/>
            <person name="Fischer K.F."/>
        </authorList>
    </citation>
    <scope>NUCLEOTIDE SEQUENCE</scope>
    <source>
        <strain evidence="10">SSS_KF_BRIS2020</strain>
    </source>
</reference>
<dbReference type="Proteomes" id="UP000070412">
    <property type="component" value="Unassembled WGS sequence"/>
</dbReference>
<evidence type="ECO:0000256" key="2">
    <source>
        <dbReference type="ARBA" id="ARBA00009780"/>
    </source>
</evidence>
<keyword evidence="3 9" id="KW-0812">Transmembrane</keyword>
<gene>
    <name evidence="10" type="ORF">SSS_3756</name>
</gene>
<evidence type="ECO:0000256" key="9">
    <source>
        <dbReference type="RuleBase" id="RU364079"/>
    </source>
</evidence>
<evidence type="ECO:0000256" key="6">
    <source>
        <dbReference type="ARBA" id="ARBA00023136"/>
    </source>
</evidence>
<dbReference type="EMBL" id="WVUK01000066">
    <property type="protein sequence ID" value="KAF7488621.1"/>
    <property type="molecule type" value="Genomic_DNA"/>
</dbReference>
<feature type="transmembrane region" description="Helical" evidence="9">
    <location>
        <begin position="145"/>
        <end position="163"/>
    </location>
</feature>
<evidence type="ECO:0000313" key="12">
    <source>
        <dbReference type="Proteomes" id="UP000070412"/>
    </source>
</evidence>
<name>A0A834R268_SARSC</name>
<evidence type="ECO:0000256" key="1">
    <source>
        <dbReference type="ARBA" id="ARBA00004141"/>
    </source>
</evidence>
<comment type="similarity">
    <text evidence="2 9">Belongs to the alkaline ceramidase family.</text>
</comment>
<dbReference type="Pfam" id="PF05875">
    <property type="entry name" value="Ceramidase"/>
    <property type="match status" value="1"/>
</dbReference>
<dbReference type="GO" id="GO:0071602">
    <property type="term" value="P:phytosphingosine biosynthetic process"/>
    <property type="evidence" value="ECO:0007669"/>
    <property type="project" value="TreeGrafter"/>
</dbReference>
<comment type="subcellular location">
    <subcellularLocation>
        <location evidence="1">Membrane</location>
        <topology evidence="1">Multi-pass membrane protein</topology>
    </subcellularLocation>
</comment>
<feature type="binding site" evidence="7">
    <location>
        <position position="17"/>
    </location>
    <ligand>
        <name>Ca(2+)</name>
        <dbReference type="ChEBI" id="CHEBI:29108"/>
    </ligand>
</feature>
<reference evidence="11" key="3">
    <citation type="submission" date="2022-06" db="UniProtKB">
        <authorList>
            <consortium name="EnsemblMetazoa"/>
        </authorList>
    </citation>
    <scope>IDENTIFICATION</scope>
</reference>
<sequence>MTPMIVGYWGKPTSTIDWCEENYVVWNFVAEFWNTISNLAIMIPSMIGYYYSNKNNLELQSKLCFISLFFVGLGSWMFHMTLLYEMQLFDELPMLWGSLILIYNLVIHNYSIYEQNQSKNKLLKFFLIFYGLLSMIVYLSFKTPILFQAAYVILVTYLLYLDILLIRNKPCNKTIFYCAIIFYYSACLLWLIDNFFCEKLRNFRSNLSETSSVILKLFGPFTQLHAWWHVFAGYGTYLHILFCTHSRYLDKKHPKLVFKFKWTVGLILDRSNNNDNDGDKLNHRQKIA</sequence>
<protein>
    <recommendedName>
        <fullName evidence="9">Alkaline ceramidase</fullName>
        <ecNumber evidence="9">3.5.1.-</ecNumber>
    </recommendedName>
</protein>
<feature type="binding site" evidence="7">
    <location>
        <position position="31"/>
    </location>
    <ligand>
        <name>Ca(2+)</name>
        <dbReference type="ChEBI" id="CHEBI:29108"/>
    </ligand>
</feature>
<dbReference type="InterPro" id="IPR008901">
    <property type="entry name" value="ACER"/>
</dbReference>
<dbReference type="EnsemblMetazoa" id="SSS_3756s_mrna">
    <property type="protein sequence ID" value="KAF7488621.1"/>
    <property type="gene ID" value="SSS_3756"/>
</dbReference>
<feature type="transmembrane region" description="Helical" evidence="9">
    <location>
        <begin position="94"/>
        <end position="110"/>
    </location>
</feature>
<comment type="function">
    <text evidence="9">Hydrolyzes the sphingolipid ceramide into sphingosine and free fatty acid.</text>
</comment>
<dbReference type="AlphaFoldDB" id="A0A834R268"/>
<feature type="transmembrane region" description="Helical" evidence="9">
    <location>
        <begin position="32"/>
        <end position="51"/>
    </location>
</feature>
<dbReference type="OrthoDB" id="187171at2759"/>
<evidence type="ECO:0000313" key="11">
    <source>
        <dbReference type="EnsemblMetazoa" id="KAF7488621.1"/>
    </source>
</evidence>
<evidence type="ECO:0000313" key="10">
    <source>
        <dbReference type="EMBL" id="KAF7488621.1"/>
    </source>
</evidence>
<dbReference type="PANTHER" id="PTHR46187:SF3">
    <property type="entry name" value="ALKALINE CERAMIDASE 3"/>
    <property type="match status" value="1"/>
</dbReference>
<feature type="transmembrane region" description="Helical" evidence="9">
    <location>
        <begin position="226"/>
        <end position="244"/>
    </location>
</feature>
<dbReference type="GO" id="GO:0016811">
    <property type="term" value="F:hydrolase activity, acting on carbon-nitrogen (but not peptide) bonds, in linear amides"/>
    <property type="evidence" value="ECO:0007669"/>
    <property type="project" value="InterPro"/>
</dbReference>
<dbReference type="GO" id="GO:0005789">
    <property type="term" value="C:endoplasmic reticulum membrane"/>
    <property type="evidence" value="ECO:0007669"/>
    <property type="project" value="TreeGrafter"/>
</dbReference>
<feature type="binding site" evidence="7">
    <location>
        <position position="22"/>
    </location>
    <ligand>
        <name>Ca(2+)</name>
        <dbReference type="ChEBI" id="CHEBI:29108"/>
    </ligand>
</feature>
<feature type="transmembrane region" description="Helical" evidence="9">
    <location>
        <begin position="175"/>
        <end position="192"/>
    </location>
</feature>
<feature type="binding site" evidence="8">
    <location>
        <position position="79"/>
    </location>
    <ligand>
        <name>Zn(2+)</name>
        <dbReference type="ChEBI" id="CHEBI:29105"/>
        <note>catalytic</note>
    </ligand>
</feature>
<proteinExistence type="inferred from homology"/>
<keyword evidence="12" id="KW-1185">Reference proteome</keyword>
<feature type="binding site" evidence="7">
    <location>
        <position position="18"/>
    </location>
    <ligand>
        <name>Ca(2+)</name>
        <dbReference type="ChEBI" id="CHEBI:29108"/>
    </ligand>
</feature>
<feature type="binding site" evidence="7">
    <location>
        <position position="20"/>
    </location>
    <ligand>
        <name>Ca(2+)</name>
        <dbReference type="ChEBI" id="CHEBI:29108"/>
    </ligand>
</feature>
<keyword evidence="7" id="KW-0106">Calcium</keyword>
<keyword evidence="4 9" id="KW-0378">Hydrolase</keyword>
<accession>A0A834R268</accession>
<dbReference type="GO" id="GO:0046872">
    <property type="term" value="F:metal ion binding"/>
    <property type="evidence" value="ECO:0007669"/>
    <property type="project" value="UniProtKB-KW"/>
</dbReference>
<evidence type="ECO:0000256" key="3">
    <source>
        <dbReference type="ARBA" id="ARBA00022692"/>
    </source>
</evidence>
<keyword evidence="7" id="KW-0479">Metal-binding</keyword>
<dbReference type="GO" id="GO:0006672">
    <property type="term" value="P:ceramide metabolic process"/>
    <property type="evidence" value="ECO:0007669"/>
    <property type="project" value="InterPro"/>
</dbReference>
<comment type="cofactor">
    <cofactor evidence="8">
        <name>Zn(2+)</name>
        <dbReference type="ChEBI" id="CHEBI:29105"/>
    </cofactor>
</comment>